<dbReference type="EMBL" id="PKFO01000005">
    <property type="protein sequence ID" value="PVH21385.1"/>
    <property type="molecule type" value="Genomic_DNA"/>
</dbReference>
<dbReference type="InterPro" id="IPR015943">
    <property type="entry name" value="WD40/YVTN_repeat-like_dom_sf"/>
</dbReference>
<name>A0A2V1AU83_9ASCO</name>
<protein>
    <recommendedName>
        <fullName evidence="6">Anaphase-promoting complex subunit 4 WD40 domain-containing protein</fullName>
    </recommendedName>
</protein>
<evidence type="ECO:0000313" key="5">
    <source>
        <dbReference type="Proteomes" id="UP000244309"/>
    </source>
</evidence>
<dbReference type="RefSeq" id="XP_025342325.1">
    <property type="nucleotide sequence ID" value="XM_025484110.1"/>
</dbReference>
<reference evidence="4 5" key="1">
    <citation type="submission" date="2017-12" db="EMBL/GenBank/DDBJ databases">
        <title>Genome Sequence of a Multidrug-Resistant Candida haemulonii Isolate from a Patient with Chronic Leg Ulcers in Israel.</title>
        <authorList>
            <person name="Chow N.A."/>
            <person name="Gade L."/>
            <person name="Batra D."/>
            <person name="Rowe L.A."/>
            <person name="Ben-Ami R."/>
            <person name="Loparev V.N."/>
            <person name="Litvintseva A.P."/>
        </authorList>
    </citation>
    <scope>NUCLEOTIDE SEQUENCE [LARGE SCALE GENOMIC DNA]</scope>
    <source>
        <strain evidence="4 5">B11899</strain>
    </source>
</reference>
<feature type="region of interest" description="Disordered" evidence="3">
    <location>
        <begin position="33"/>
        <end position="53"/>
    </location>
</feature>
<evidence type="ECO:0008006" key="6">
    <source>
        <dbReference type="Google" id="ProtNLM"/>
    </source>
</evidence>
<accession>A0A2V1AU83</accession>
<proteinExistence type="predicted"/>
<keyword evidence="5" id="KW-1185">Reference proteome</keyword>
<dbReference type="SUPFAM" id="SSF50978">
    <property type="entry name" value="WD40 repeat-like"/>
    <property type="match status" value="1"/>
</dbReference>
<dbReference type="GO" id="GO:0005680">
    <property type="term" value="C:anaphase-promoting complex"/>
    <property type="evidence" value="ECO:0007669"/>
    <property type="project" value="TreeGrafter"/>
</dbReference>
<keyword evidence="1" id="KW-0853">WD repeat</keyword>
<organism evidence="4 5">
    <name type="scientific">Candidozyma haemuli</name>
    <dbReference type="NCBI Taxonomy" id="45357"/>
    <lineage>
        <taxon>Eukaryota</taxon>
        <taxon>Fungi</taxon>
        <taxon>Dikarya</taxon>
        <taxon>Ascomycota</taxon>
        <taxon>Saccharomycotina</taxon>
        <taxon>Pichiomycetes</taxon>
        <taxon>Metschnikowiaceae</taxon>
        <taxon>Candidozyma</taxon>
    </lineage>
</organism>
<dbReference type="GO" id="GO:0010997">
    <property type="term" value="F:anaphase-promoting complex binding"/>
    <property type="evidence" value="ECO:0007669"/>
    <property type="project" value="InterPro"/>
</dbReference>
<keyword evidence="2" id="KW-0677">Repeat</keyword>
<gene>
    <name evidence="4" type="ORF">CXQ85_000362</name>
</gene>
<evidence type="ECO:0000313" key="4">
    <source>
        <dbReference type="EMBL" id="PVH21385.1"/>
    </source>
</evidence>
<dbReference type="PANTHER" id="PTHR19918">
    <property type="entry name" value="CELL DIVISION CYCLE 20 CDC20 FIZZY -RELATED"/>
    <property type="match status" value="1"/>
</dbReference>
<dbReference type="Gene3D" id="2.130.10.10">
    <property type="entry name" value="YVTN repeat-like/Quinoprotein amine dehydrogenase"/>
    <property type="match status" value="1"/>
</dbReference>
<dbReference type="GO" id="GO:1905786">
    <property type="term" value="P:positive regulation of anaphase-promoting complex-dependent catabolic process"/>
    <property type="evidence" value="ECO:0007669"/>
    <property type="project" value="TreeGrafter"/>
</dbReference>
<dbReference type="GO" id="GO:1990757">
    <property type="term" value="F:ubiquitin ligase activator activity"/>
    <property type="evidence" value="ECO:0007669"/>
    <property type="project" value="TreeGrafter"/>
</dbReference>
<feature type="region of interest" description="Disordered" evidence="3">
    <location>
        <begin position="69"/>
        <end position="98"/>
    </location>
</feature>
<dbReference type="STRING" id="45357.A0A2V1AU83"/>
<dbReference type="GeneID" id="37005695"/>
<dbReference type="InterPro" id="IPR036322">
    <property type="entry name" value="WD40_repeat_dom_sf"/>
</dbReference>
<dbReference type="InterPro" id="IPR033010">
    <property type="entry name" value="Cdc20/Fizzy"/>
</dbReference>
<evidence type="ECO:0000256" key="3">
    <source>
        <dbReference type="SAM" id="MobiDB-lite"/>
    </source>
</evidence>
<dbReference type="AlphaFoldDB" id="A0A2V1AU83"/>
<dbReference type="Proteomes" id="UP000244309">
    <property type="component" value="Unassembled WGS sequence"/>
</dbReference>
<evidence type="ECO:0000256" key="2">
    <source>
        <dbReference type="ARBA" id="ARBA00022737"/>
    </source>
</evidence>
<evidence type="ECO:0000256" key="1">
    <source>
        <dbReference type="ARBA" id="ARBA00022574"/>
    </source>
</evidence>
<sequence>MSQRPASARDLPSPENCSVLRVYDYKQDVRPITASMVPETPSRHSPRSNHQSSLVEILNLETKALVYSNNSSSRSNTASPIQADPRSPPSSKTQKPKKPAELAEIHYLITAGIMDNFYVNIISWCPLSQKLAIGINEVAYWWNGQLEVQGFWTSPDESSISCLKCGGGYVLVATDDGTVTIMDSLGCLKGSLSFPSSVLCASWTSGQFFVGDRTGAIHSISVKGRVAIKPIVHEFYQQVTGKFFNFQN</sequence>
<dbReference type="VEuPathDB" id="FungiDB:CXQ85_000362"/>
<dbReference type="PANTHER" id="PTHR19918:SF5">
    <property type="entry name" value="MEIOSIS-SPECIFIC APC_C ACTIVATOR PROTEIN AMA1"/>
    <property type="match status" value="1"/>
</dbReference>
<comment type="caution">
    <text evidence="4">The sequence shown here is derived from an EMBL/GenBank/DDBJ whole genome shotgun (WGS) entry which is preliminary data.</text>
</comment>
<dbReference type="OrthoDB" id="10263272at2759"/>
<dbReference type="GO" id="GO:0031145">
    <property type="term" value="P:anaphase-promoting complex-dependent catabolic process"/>
    <property type="evidence" value="ECO:0007669"/>
    <property type="project" value="TreeGrafter"/>
</dbReference>